<comment type="subcellular location">
    <subcellularLocation>
        <location evidence="1">Membrane</location>
        <topology evidence="1">Multi-pass membrane protein</topology>
    </subcellularLocation>
</comment>
<evidence type="ECO:0008006" key="8">
    <source>
        <dbReference type="Google" id="ProtNLM"/>
    </source>
</evidence>
<name>A0A9P4J874_9PEZI</name>
<protein>
    <recommendedName>
        <fullName evidence="8">Parasitic phase-specific protein PSP-1</fullName>
    </recommendedName>
</protein>
<dbReference type="AlphaFoldDB" id="A0A9P4J874"/>
<comment type="caution">
    <text evidence="6">The sequence shown here is derived from an EMBL/GenBank/DDBJ whole genome shotgun (WGS) entry which is preliminary data.</text>
</comment>
<dbReference type="EMBL" id="ML996083">
    <property type="protein sequence ID" value="KAF2154930.1"/>
    <property type="molecule type" value="Genomic_DNA"/>
</dbReference>
<feature type="transmembrane region" description="Helical" evidence="5">
    <location>
        <begin position="135"/>
        <end position="153"/>
    </location>
</feature>
<evidence type="ECO:0000256" key="4">
    <source>
        <dbReference type="ARBA" id="ARBA00023136"/>
    </source>
</evidence>
<proteinExistence type="predicted"/>
<organism evidence="6 7">
    <name type="scientific">Myriangium duriaei CBS 260.36</name>
    <dbReference type="NCBI Taxonomy" id="1168546"/>
    <lineage>
        <taxon>Eukaryota</taxon>
        <taxon>Fungi</taxon>
        <taxon>Dikarya</taxon>
        <taxon>Ascomycota</taxon>
        <taxon>Pezizomycotina</taxon>
        <taxon>Dothideomycetes</taxon>
        <taxon>Dothideomycetidae</taxon>
        <taxon>Myriangiales</taxon>
        <taxon>Myriangiaceae</taxon>
        <taxon>Myriangium</taxon>
    </lineage>
</organism>
<gene>
    <name evidence="6" type="ORF">K461DRAFT_291832</name>
</gene>
<keyword evidence="3 5" id="KW-1133">Transmembrane helix</keyword>
<feature type="transmembrane region" description="Helical" evidence="5">
    <location>
        <begin position="61"/>
        <end position="80"/>
    </location>
</feature>
<evidence type="ECO:0000313" key="6">
    <source>
        <dbReference type="EMBL" id="KAF2154930.1"/>
    </source>
</evidence>
<feature type="transmembrane region" description="Helical" evidence="5">
    <location>
        <begin position="92"/>
        <end position="115"/>
    </location>
</feature>
<sequence length="262" mass="28973">MSHLPNGLIAYGPNANCTLELCSVKSSVYQYRPSLAANSVFICFFAIAMILHIWRGIRWREYFFASAVSLGCISEIIGYIGRIMLYNNPFSFTGFMIQICCITFAPVFYCAAIYVLLSRVTNHLDPSISRVPPAFWYWFFIPCDIISLALQGSGGAMSSSSSGSNKVGVDISLAGLGFQVGTLALFCFGCIDYAVRYMRRSPRPAFPKAFLTFVGFLSISIILIFVRCAYRIDELKNGYSGKEIANQGLFIALEGCVITNAR</sequence>
<dbReference type="PANTHER" id="PTHR31465">
    <property type="entry name" value="PROTEIN RTA1-RELATED"/>
    <property type="match status" value="1"/>
</dbReference>
<feature type="transmembrane region" description="Helical" evidence="5">
    <location>
        <begin position="206"/>
        <end position="226"/>
    </location>
</feature>
<keyword evidence="2 5" id="KW-0812">Transmembrane</keyword>
<evidence type="ECO:0000256" key="2">
    <source>
        <dbReference type="ARBA" id="ARBA00022692"/>
    </source>
</evidence>
<dbReference type="PANTHER" id="PTHR31465:SF7">
    <property type="entry name" value="SPHINGOID LONG-CHAIN BASE TRANSPORTER RSB1"/>
    <property type="match status" value="1"/>
</dbReference>
<dbReference type="OrthoDB" id="4521223at2759"/>
<reference evidence="6" key="1">
    <citation type="journal article" date="2020" name="Stud. Mycol.">
        <title>101 Dothideomycetes genomes: a test case for predicting lifestyles and emergence of pathogens.</title>
        <authorList>
            <person name="Haridas S."/>
            <person name="Albert R."/>
            <person name="Binder M."/>
            <person name="Bloem J."/>
            <person name="Labutti K."/>
            <person name="Salamov A."/>
            <person name="Andreopoulos B."/>
            <person name="Baker S."/>
            <person name="Barry K."/>
            <person name="Bills G."/>
            <person name="Bluhm B."/>
            <person name="Cannon C."/>
            <person name="Castanera R."/>
            <person name="Culley D."/>
            <person name="Daum C."/>
            <person name="Ezra D."/>
            <person name="Gonzalez J."/>
            <person name="Henrissat B."/>
            <person name="Kuo A."/>
            <person name="Liang C."/>
            <person name="Lipzen A."/>
            <person name="Lutzoni F."/>
            <person name="Magnuson J."/>
            <person name="Mondo S."/>
            <person name="Nolan M."/>
            <person name="Ohm R."/>
            <person name="Pangilinan J."/>
            <person name="Park H.-J."/>
            <person name="Ramirez L."/>
            <person name="Alfaro M."/>
            <person name="Sun H."/>
            <person name="Tritt A."/>
            <person name="Yoshinaga Y."/>
            <person name="Zwiers L.-H."/>
            <person name="Turgeon B."/>
            <person name="Goodwin S."/>
            <person name="Spatafora J."/>
            <person name="Crous P."/>
            <person name="Grigoriev I."/>
        </authorList>
    </citation>
    <scope>NUCLEOTIDE SEQUENCE</scope>
    <source>
        <strain evidence="6">CBS 260.36</strain>
    </source>
</reference>
<dbReference type="InterPro" id="IPR007568">
    <property type="entry name" value="RTA1"/>
</dbReference>
<evidence type="ECO:0000313" key="7">
    <source>
        <dbReference type="Proteomes" id="UP000799439"/>
    </source>
</evidence>
<feature type="transmembrane region" description="Helical" evidence="5">
    <location>
        <begin position="173"/>
        <end position="194"/>
    </location>
</feature>
<evidence type="ECO:0000256" key="5">
    <source>
        <dbReference type="SAM" id="Phobius"/>
    </source>
</evidence>
<accession>A0A9P4J874</accession>
<evidence type="ECO:0000256" key="1">
    <source>
        <dbReference type="ARBA" id="ARBA00004141"/>
    </source>
</evidence>
<dbReference type="GO" id="GO:0000324">
    <property type="term" value="C:fungal-type vacuole"/>
    <property type="evidence" value="ECO:0007669"/>
    <property type="project" value="TreeGrafter"/>
</dbReference>
<dbReference type="GO" id="GO:0005886">
    <property type="term" value="C:plasma membrane"/>
    <property type="evidence" value="ECO:0007669"/>
    <property type="project" value="TreeGrafter"/>
</dbReference>
<dbReference type="Pfam" id="PF04479">
    <property type="entry name" value="RTA1"/>
    <property type="match status" value="1"/>
</dbReference>
<evidence type="ECO:0000256" key="3">
    <source>
        <dbReference type="ARBA" id="ARBA00022989"/>
    </source>
</evidence>
<keyword evidence="4 5" id="KW-0472">Membrane</keyword>
<dbReference type="Proteomes" id="UP000799439">
    <property type="component" value="Unassembled WGS sequence"/>
</dbReference>
<keyword evidence="7" id="KW-1185">Reference proteome</keyword>
<feature type="transmembrane region" description="Helical" evidence="5">
    <location>
        <begin position="35"/>
        <end position="54"/>
    </location>
</feature>